<accession>I2Q047</accession>
<protein>
    <submittedName>
        <fullName evidence="1">Uncharacterized protein</fullName>
    </submittedName>
</protein>
<name>I2Q047_9BACT</name>
<dbReference type="AlphaFoldDB" id="I2Q047"/>
<proteinExistence type="predicted"/>
<sequence length="31" mass="3129">MLDMHGGGSGHLMLVRANCADMVVETVGVGA</sequence>
<dbReference type="HOGENOM" id="CLU_3396195_0_0_7"/>
<reference evidence="1" key="1">
    <citation type="submission" date="2011-11" db="EMBL/GenBank/DDBJ databases">
        <title>Improved High-Quality Draft sequence of Desulfovibrio sp. U5L.</title>
        <authorList>
            <consortium name="US DOE Joint Genome Institute"/>
            <person name="Lucas S."/>
            <person name="Han J."/>
            <person name="Lapidus A."/>
            <person name="Cheng J.-F."/>
            <person name="Goodwin L."/>
            <person name="Pitluck S."/>
            <person name="Peters L."/>
            <person name="Ovchinnikova G."/>
            <person name="Held B."/>
            <person name="Detter J.C."/>
            <person name="Han C."/>
            <person name="Tapia R."/>
            <person name="Land M."/>
            <person name="Hauser L."/>
            <person name="Kyrpides N."/>
            <person name="Ivanova N."/>
            <person name="Pagani I."/>
            <person name="Gabster J."/>
            <person name="Walker C."/>
            <person name="Stolyar S."/>
            <person name="Stahl D."/>
            <person name="Arkin A."/>
            <person name="Dehal P."/>
            <person name="Hazen T."/>
            <person name="Woyke T."/>
        </authorList>
    </citation>
    <scope>NUCLEOTIDE SEQUENCE [LARGE SCALE GENOMIC DNA]</scope>
    <source>
        <strain evidence="1">U5L</strain>
    </source>
</reference>
<organism evidence="1">
    <name type="scientific">Desulfovibrio sp. U5L</name>
    <dbReference type="NCBI Taxonomy" id="596152"/>
    <lineage>
        <taxon>Bacteria</taxon>
        <taxon>Pseudomonadati</taxon>
        <taxon>Thermodesulfobacteriota</taxon>
        <taxon>Desulfovibrionia</taxon>
        <taxon>Desulfovibrionales</taxon>
        <taxon>Desulfovibrionaceae</taxon>
        <taxon>Desulfovibrio</taxon>
    </lineage>
</organism>
<evidence type="ECO:0000313" key="1">
    <source>
        <dbReference type="EMBL" id="EIG53153.1"/>
    </source>
</evidence>
<gene>
    <name evidence="1" type="ORF">DesU5LDRAFT_1468</name>
</gene>
<dbReference type="EMBL" id="JH600068">
    <property type="protein sequence ID" value="EIG53153.1"/>
    <property type="molecule type" value="Genomic_DNA"/>
</dbReference>